<proteinExistence type="inferred from homology"/>
<evidence type="ECO:0000256" key="3">
    <source>
        <dbReference type="SAM" id="Coils"/>
    </source>
</evidence>
<evidence type="ECO:0000313" key="10">
    <source>
        <dbReference type="Proteomes" id="UP000287168"/>
    </source>
</evidence>
<sequence length="394" mass="41495">MRYAASLLFPAFLLFPGLMGATFAQVPPQMPPKQVGVVTLAPSAIPQRVTLPGRAVAFEEAAIRPRVSGLVTRVSYRAGRPLKAGDEMFRIDPGVYESRAASAEAEVRSAKAAAEQASASLSRAEQLVGSGVSRADLENTRSAKEQADARVSAAEAQLAIAKAELEWTIIRAPIDGVASVSNVSVGDLVTASQAQELATLTRLDPIEVDILSPSAAMQRVVADIRAGQLTVNEKISARLTLETGETYEVEGELEAAGFRVSETTGAIDYRFIFANPDLKLLPGQFVRGEISFGTREGYLISQSAASRDRSGLLNVFLVEDGKAVQHQLRDLGSYEHHWVVTEGLKPGAQLIVDGLTGLAPGADVVAVEVELTTGGVPQTVAPTGGTAPAAPAQE</sequence>
<feature type="coiled-coil region" evidence="3">
    <location>
        <begin position="100"/>
        <end position="164"/>
    </location>
</feature>
<keyword evidence="10" id="KW-1185">Reference proteome</keyword>
<accession>A0A3S3VSB7</accession>
<protein>
    <submittedName>
        <fullName evidence="9">Efflux RND transporter periplasmic adaptor subunit</fullName>
    </submittedName>
</protein>
<dbReference type="Pfam" id="PF25967">
    <property type="entry name" value="RND-MFP_C"/>
    <property type="match status" value="1"/>
</dbReference>
<dbReference type="Gene3D" id="2.40.30.170">
    <property type="match status" value="1"/>
</dbReference>
<dbReference type="NCBIfam" id="TIGR01730">
    <property type="entry name" value="RND_mfp"/>
    <property type="match status" value="1"/>
</dbReference>
<evidence type="ECO:0000256" key="4">
    <source>
        <dbReference type="SAM" id="SignalP"/>
    </source>
</evidence>
<evidence type="ECO:0000313" key="9">
    <source>
        <dbReference type="EMBL" id="RWY41389.1"/>
    </source>
</evidence>
<dbReference type="Gene3D" id="2.40.50.100">
    <property type="match status" value="1"/>
</dbReference>
<evidence type="ECO:0000259" key="5">
    <source>
        <dbReference type="Pfam" id="PF25876"/>
    </source>
</evidence>
<dbReference type="EMBL" id="SBLC01000011">
    <property type="protein sequence ID" value="RWY41389.1"/>
    <property type="molecule type" value="Genomic_DNA"/>
</dbReference>
<dbReference type="PANTHER" id="PTHR30158">
    <property type="entry name" value="ACRA/E-RELATED COMPONENT OF DRUG EFFLUX TRANSPORTER"/>
    <property type="match status" value="1"/>
</dbReference>
<dbReference type="Pfam" id="PF25876">
    <property type="entry name" value="HH_MFP_RND"/>
    <property type="match status" value="1"/>
</dbReference>
<evidence type="ECO:0000259" key="7">
    <source>
        <dbReference type="Pfam" id="PF25944"/>
    </source>
</evidence>
<comment type="caution">
    <text evidence="9">The sequence shown here is derived from an EMBL/GenBank/DDBJ whole genome shotgun (WGS) entry which is preliminary data.</text>
</comment>
<evidence type="ECO:0000256" key="2">
    <source>
        <dbReference type="ARBA" id="ARBA00009477"/>
    </source>
</evidence>
<dbReference type="GO" id="GO:0046677">
    <property type="term" value="P:response to antibiotic"/>
    <property type="evidence" value="ECO:0007669"/>
    <property type="project" value="TreeGrafter"/>
</dbReference>
<gene>
    <name evidence="9" type="ORF">EP867_09330</name>
</gene>
<dbReference type="Pfam" id="PF25944">
    <property type="entry name" value="Beta-barrel_RND"/>
    <property type="match status" value="1"/>
</dbReference>
<dbReference type="InterPro" id="IPR058627">
    <property type="entry name" value="MdtA-like_C"/>
</dbReference>
<dbReference type="Gene3D" id="1.10.287.470">
    <property type="entry name" value="Helix hairpin bin"/>
    <property type="match status" value="1"/>
</dbReference>
<dbReference type="Proteomes" id="UP000287168">
    <property type="component" value="Unassembled WGS sequence"/>
</dbReference>
<feature type="chain" id="PRO_5018760738" evidence="4">
    <location>
        <begin position="21"/>
        <end position="394"/>
    </location>
</feature>
<dbReference type="RefSeq" id="WP_128488468.1">
    <property type="nucleotide sequence ID" value="NZ_JBHLXB010000002.1"/>
</dbReference>
<dbReference type="InterPro" id="IPR058626">
    <property type="entry name" value="MdtA-like_b-barrel"/>
</dbReference>
<dbReference type="OrthoDB" id="7811737at2"/>
<reference evidence="9 10" key="1">
    <citation type="journal article" date="2015" name="Int. J. Syst. Evol. Microbiol.">
        <title>Gemmobacter intermedius sp. nov., isolated from a white stork (Ciconia ciconia).</title>
        <authorList>
            <person name="Kampfer P."/>
            <person name="Jerzak L."/>
            <person name="Wilharm G."/>
            <person name="Golke J."/>
            <person name="Busse H.J."/>
            <person name="Glaeser S.P."/>
        </authorList>
    </citation>
    <scope>NUCLEOTIDE SEQUENCE [LARGE SCALE GENOMIC DNA]</scope>
    <source>
        <strain evidence="9 10">119/4</strain>
    </source>
</reference>
<dbReference type="SUPFAM" id="SSF111369">
    <property type="entry name" value="HlyD-like secretion proteins"/>
    <property type="match status" value="1"/>
</dbReference>
<dbReference type="GO" id="GO:0015721">
    <property type="term" value="P:bile acid and bile salt transport"/>
    <property type="evidence" value="ECO:0007669"/>
    <property type="project" value="TreeGrafter"/>
</dbReference>
<name>A0A3S3VSB7_9RHOB</name>
<evidence type="ECO:0000259" key="6">
    <source>
        <dbReference type="Pfam" id="PF25917"/>
    </source>
</evidence>
<dbReference type="Gene3D" id="2.40.420.20">
    <property type="match status" value="1"/>
</dbReference>
<dbReference type="AlphaFoldDB" id="A0A3S3VSB7"/>
<evidence type="ECO:0000259" key="8">
    <source>
        <dbReference type="Pfam" id="PF25967"/>
    </source>
</evidence>
<dbReference type="PANTHER" id="PTHR30158:SF3">
    <property type="entry name" value="MULTIDRUG EFFLUX PUMP SUBUNIT ACRA-RELATED"/>
    <property type="match status" value="1"/>
</dbReference>
<comment type="subcellular location">
    <subcellularLocation>
        <location evidence="1">Cell envelope</location>
    </subcellularLocation>
</comment>
<feature type="domain" description="Multidrug resistance protein MdtA-like beta-barrel" evidence="7">
    <location>
        <begin position="205"/>
        <end position="292"/>
    </location>
</feature>
<keyword evidence="4" id="KW-0732">Signal</keyword>
<feature type="domain" description="Multidrug resistance protein MdtA-like alpha-helical hairpin" evidence="5">
    <location>
        <begin position="101"/>
        <end position="168"/>
    </location>
</feature>
<dbReference type="GO" id="GO:0022857">
    <property type="term" value="F:transmembrane transporter activity"/>
    <property type="evidence" value="ECO:0007669"/>
    <property type="project" value="InterPro"/>
</dbReference>
<organism evidence="9 10">
    <name type="scientific">Falsigemmobacter intermedius</name>
    <dbReference type="NCBI Taxonomy" id="1553448"/>
    <lineage>
        <taxon>Bacteria</taxon>
        <taxon>Pseudomonadati</taxon>
        <taxon>Pseudomonadota</taxon>
        <taxon>Alphaproteobacteria</taxon>
        <taxon>Rhodobacterales</taxon>
        <taxon>Paracoccaceae</taxon>
        <taxon>Falsigemmobacter</taxon>
    </lineage>
</organism>
<dbReference type="InterPro" id="IPR058625">
    <property type="entry name" value="MdtA-like_BSH"/>
</dbReference>
<comment type="similarity">
    <text evidence="2">Belongs to the membrane fusion protein (MFP) (TC 8.A.1) family.</text>
</comment>
<feature type="signal peptide" evidence="4">
    <location>
        <begin position="1"/>
        <end position="20"/>
    </location>
</feature>
<dbReference type="Pfam" id="PF25917">
    <property type="entry name" value="BSH_RND"/>
    <property type="match status" value="1"/>
</dbReference>
<dbReference type="InterPro" id="IPR006143">
    <property type="entry name" value="RND_pump_MFP"/>
</dbReference>
<feature type="domain" description="Multidrug resistance protein MdtA-like C-terminal permuted SH3" evidence="8">
    <location>
        <begin position="300"/>
        <end position="355"/>
    </location>
</feature>
<dbReference type="GO" id="GO:0005886">
    <property type="term" value="C:plasma membrane"/>
    <property type="evidence" value="ECO:0007669"/>
    <property type="project" value="TreeGrafter"/>
</dbReference>
<evidence type="ECO:0000256" key="1">
    <source>
        <dbReference type="ARBA" id="ARBA00004196"/>
    </source>
</evidence>
<dbReference type="InterPro" id="IPR058624">
    <property type="entry name" value="MdtA-like_HH"/>
</dbReference>
<dbReference type="GO" id="GO:0030313">
    <property type="term" value="C:cell envelope"/>
    <property type="evidence" value="ECO:0007669"/>
    <property type="project" value="UniProtKB-SubCell"/>
</dbReference>
<keyword evidence="3" id="KW-0175">Coiled coil</keyword>
<feature type="domain" description="Multidrug resistance protein MdtA-like barrel-sandwich hybrid" evidence="6">
    <location>
        <begin position="60"/>
        <end position="200"/>
    </location>
</feature>